<keyword evidence="7" id="KW-1185">Reference proteome</keyword>
<name>A0AAW0G2X0_9APHY</name>
<comment type="caution">
    <text evidence="6">The sequence shown here is derived from an EMBL/GenBank/DDBJ whole genome shotgun (WGS) entry which is preliminary data.</text>
</comment>
<dbReference type="PANTHER" id="PTHR43735:SF3">
    <property type="entry name" value="FERROPTOSIS SUPPRESSOR PROTEIN 1"/>
    <property type="match status" value="1"/>
</dbReference>
<evidence type="ECO:0000256" key="3">
    <source>
        <dbReference type="ARBA" id="ARBA00022827"/>
    </source>
</evidence>
<feature type="domain" description="FAD/NAD(P)-binding" evidence="5">
    <location>
        <begin position="33"/>
        <end position="323"/>
    </location>
</feature>
<keyword evidence="3" id="KW-0274">FAD</keyword>
<keyword evidence="4" id="KW-0560">Oxidoreductase</keyword>
<dbReference type="EMBL" id="JASBNA010000012">
    <property type="protein sequence ID" value="KAK7687688.1"/>
    <property type="molecule type" value="Genomic_DNA"/>
</dbReference>
<reference evidence="6 7" key="1">
    <citation type="submission" date="2022-09" db="EMBL/GenBank/DDBJ databases">
        <authorList>
            <person name="Palmer J.M."/>
        </authorList>
    </citation>
    <scope>NUCLEOTIDE SEQUENCE [LARGE SCALE GENOMIC DNA]</scope>
    <source>
        <strain evidence="6 7">DSM 7382</strain>
    </source>
</reference>
<dbReference type="GO" id="GO:0004174">
    <property type="term" value="F:electron-transferring-flavoprotein dehydrogenase activity"/>
    <property type="evidence" value="ECO:0007669"/>
    <property type="project" value="TreeGrafter"/>
</dbReference>
<evidence type="ECO:0000256" key="1">
    <source>
        <dbReference type="ARBA" id="ARBA00006442"/>
    </source>
</evidence>
<gene>
    <name evidence="6" type="ORF">QCA50_008904</name>
</gene>
<evidence type="ECO:0000313" key="6">
    <source>
        <dbReference type="EMBL" id="KAK7687688.1"/>
    </source>
</evidence>
<dbReference type="Gene3D" id="3.50.50.100">
    <property type="match status" value="1"/>
</dbReference>
<dbReference type="Pfam" id="PF07992">
    <property type="entry name" value="Pyr_redox_2"/>
    <property type="match status" value="1"/>
</dbReference>
<dbReference type="SUPFAM" id="SSF51905">
    <property type="entry name" value="FAD/NAD(P)-binding domain"/>
    <property type="match status" value="1"/>
</dbReference>
<evidence type="ECO:0000313" key="7">
    <source>
        <dbReference type="Proteomes" id="UP001385951"/>
    </source>
</evidence>
<proteinExistence type="inferred from homology"/>
<evidence type="ECO:0000259" key="5">
    <source>
        <dbReference type="Pfam" id="PF07992"/>
    </source>
</evidence>
<dbReference type="InterPro" id="IPR023753">
    <property type="entry name" value="FAD/NAD-binding_dom"/>
</dbReference>
<dbReference type="GO" id="GO:0050660">
    <property type="term" value="F:flavin adenine dinucleotide binding"/>
    <property type="evidence" value="ECO:0007669"/>
    <property type="project" value="TreeGrafter"/>
</dbReference>
<dbReference type="PRINTS" id="PR00368">
    <property type="entry name" value="FADPNR"/>
</dbReference>
<dbReference type="AlphaFoldDB" id="A0AAW0G2X0"/>
<evidence type="ECO:0000256" key="2">
    <source>
        <dbReference type="ARBA" id="ARBA00022630"/>
    </source>
</evidence>
<dbReference type="PANTHER" id="PTHR43735">
    <property type="entry name" value="APOPTOSIS-INDUCING FACTOR 1"/>
    <property type="match status" value="1"/>
</dbReference>
<dbReference type="PRINTS" id="PR00469">
    <property type="entry name" value="PNDRDTASEII"/>
</dbReference>
<dbReference type="GO" id="GO:0005737">
    <property type="term" value="C:cytoplasm"/>
    <property type="evidence" value="ECO:0007669"/>
    <property type="project" value="TreeGrafter"/>
</dbReference>
<protein>
    <recommendedName>
        <fullName evidence="5">FAD/NAD(P)-binding domain-containing protein</fullName>
    </recommendedName>
</protein>
<keyword evidence="2" id="KW-0285">Flavoprotein</keyword>
<dbReference type="InterPro" id="IPR036188">
    <property type="entry name" value="FAD/NAD-bd_sf"/>
</dbReference>
<organism evidence="6 7">
    <name type="scientific">Cerrena zonata</name>
    <dbReference type="NCBI Taxonomy" id="2478898"/>
    <lineage>
        <taxon>Eukaryota</taxon>
        <taxon>Fungi</taxon>
        <taxon>Dikarya</taxon>
        <taxon>Basidiomycota</taxon>
        <taxon>Agaricomycotina</taxon>
        <taxon>Agaricomycetes</taxon>
        <taxon>Polyporales</taxon>
        <taxon>Cerrenaceae</taxon>
        <taxon>Cerrena</taxon>
    </lineage>
</organism>
<accession>A0AAW0G2X0</accession>
<comment type="similarity">
    <text evidence="1">Belongs to the FAD-dependent oxidoreductase family.</text>
</comment>
<evidence type="ECO:0000256" key="4">
    <source>
        <dbReference type="ARBA" id="ARBA00023002"/>
    </source>
</evidence>
<sequence length="361" mass="38402">MGLIISLLHAINPFKFLSHSDHDMAKKSDDRKNVVIIGGGFSGNLVAKTLSTKLDHSRYNLILVSARAGYIHLIAGARLVVTSDGDLENQAIIPYDRLFPHGKGTYVVGTVTEVQESAPGKGGDVVLNNGERIHYDSLVLATGSTWSGALNFPDADADLRATIKDWRNKFSGAKHVVIVGGGAVGIETAGEVKDAFPNKKVTIIHSEKQLLNDAYPEKFRVALEAKVRKANINLVLGDRIDSLPSPGTVGVLTRNGKELADADLVVPSFGAKPNTGYVASFDATVLTQSGFVKVDPTLQVKGHPGVFALGDIIDWEEQKQAAKANTHAGVVAANVLSYVTGQPVKKVYGGSPELIIIPIGK</sequence>
<dbReference type="Proteomes" id="UP001385951">
    <property type="component" value="Unassembled WGS sequence"/>
</dbReference>